<comment type="caution">
    <text evidence="2">The sequence shown here is derived from an EMBL/GenBank/DDBJ whole genome shotgun (WGS) entry which is preliminary data.</text>
</comment>
<proteinExistence type="predicted"/>
<dbReference type="PATRIC" id="fig|1423775.4.peg.973"/>
<sequence>MILNPSMINAVVVNAADGASAEKANDKVDITLNLIYTNSDSEHPKIETISVKKGQTSISVDDLNKALNNRYKVDTTVNNKPFTIDTSKKEVTEKILVTVVPSPSGKEEKRTIKVQFKVGDNILPKTDEIKDVPSDITQIEKSKINAPEGYKLAGDQTFDIKNGIVEVNVVPALKIPITVNYTNKENAKDKIKSRIIPDVYENASSVNPKLVEIPKGYSIVPNQDFSIIDGKIAVTLTPNKKPGHSSSTDATTYTNKIQFIDQATNKEIGSMKVSGLNGSKHKLVIPEGYVLAKNESSEVKVDKSQKAYHVQVIKKGAVTTPAKPTITAHKTTFRTNKTTQLFNIEGKAVRNRALMANTSWAVDKQMTLNGTTYYRVATNEWAKVSDGAEDTYIAMEVFSKTITTSGNTPKRLYTSNGELIGNRALAPNTPWFSDNSLTKNGQTLYRVATNEWVRAEDLV</sequence>
<evidence type="ECO:0000313" key="3">
    <source>
        <dbReference type="Proteomes" id="UP000051248"/>
    </source>
</evidence>
<dbReference type="EMBL" id="AZDZ01000002">
    <property type="protein sequence ID" value="KRK80812.1"/>
    <property type="molecule type" value="Genomic_DNA"/>
</dbReference>
<dbReference type="Pfam" id="PF03217">
    <property type="entry name" value="SlpA"/>
    <property type="match status" value="1"/>
</dbReference>
<evidence type="ECO:0000313" key="2">
    <source>
        <dbReference type="EMBL" id="KRK80812.1"/>
    </source>
</evidence>
<protein>
    <recommendedName>
        <fullName evidence="1">S-layer protein C-terminal domain-containing protein</fullName>
    </recommendedName>
</protein>
<dbReference type="Proteomes" id="UP000051248">
    <property type="component" value="Unassembled WGS sequence"/>
</dbReference>
<accession>A0A0R1KBH6</accession>
<dbReference type="InterPro" id="IPR024968">
    <property type="entry name" value="SlpA_C_lactobacillus"/>
</dbReference>
<dbReference type="AlphaFoldDB" id="A0A0R1KBH6"/>
<organism evidence="2 3">
    <name type="scientific">Companilactobacillus nodensis DSM 19682 = JCM 14932 = NBRC 107160</name>
    <dbReference type="NCBI Taxonomy" id="1423775"/>
    <lineage>
        <taxon>Bacteria</taxon>
        <taxon>Bacillati</taxon>
        <taxon>Bacillota</taxon>
        <taxon>Bacilli</taxon>
        <taxon>Lactobacillales</taxon>
        <taxon>Lactobacillaceae</taxon>
        <taxon>Companilactobacillus</taxon>
    </lineage>
</organism>
<evidence type="ECO:0000259" key="1">
    <source>
        <dbReference type="Pfam" id="PF03217"/>
    </source>
</evidence>
<reference evidence="2 3" key="1">
    <citation type="journal article" date="2015" name="Genome Announc.">
        <title>Expanding the biotechnology potential of lactobacilli through comparative genomics of 213 strains and associated genera.</title>
        <authorList>
            <person name="Sun Z."/>
            <person name="Harris H.M."/>
            <person name="McCann A."/>
            <person name="Guo C."/>
            <person name="Argimon S."/>
            <person name="Zhang W."/>
            <person name="Yang X."/>
            <person name="Jeffery I.B."/>
            <person name="Cooney J.C."/>
            <person name="Kagawa T.F."/>
            <person name="Liu W."/>
            <person name="Song Y."/>
            <person name="Salvetti E."/>
            <person name="Wrobel A."/>
            <person name="Rasinkangas P."/>
            <person name="Parkhill J."/>
            <person name="Rea M.C."/>
            <person name="O'Sullivan O."/>
            <person name="Ritari J."/>
            <person name="Douillard F.P."/>
            <person name="Paul Ross R."/>
            <person name="Yang R."/>
            <person name="Briner A.E."/>
            <person name="Felis G.E."/>
            <person name="de Vos W.M."/>
            <person name="Barrangou R."/>
            <person name="Klaenhammer T.R."/>
            <person name="Caufield P.W."/>
            <person name="Cui Y."/>
            <person name="Zhang H."/>
            <person name="O'Toole P.W."/>
        </authorList>
    </citation>
    <scope>NUCLEOTIDE SEQUENCE [LARGE SCALE GENOMIC DNA]</scope>
    <source>
        <strain evidence="2 3">DSM 19682</strain>
    </source>
</reference>
<keyword evidence="3" id="KW-1185">Reference proteome</keyword>
<dbReference type="eggNOG" id="ENOG5030B8B">
    <property type="taxonomic scope" value="Bacteria"/>
</dbReference>
<gene>
    <name evidence="2" type="ORF">FD03_GL000946</name>
</gene>
<name>A0A0R1KBH6_9LACO</name>
<feature type="domain" description="S-layer protein C-terminal" evidence="1">
    <location>
        <begin position="327"/>
        <end position="385"/>
    </location>
</feature>